<name>A0A6B3RAE8_9FLAO</name>
<protein>
    <submittedName>
        <fullName evidence="2">Uncharacterized protein</fullName>
    </submittedName>
</protein>
<comment type="caution">
    <text evidence="2">The sequence shown here is derived from an EMBL/GenBank/DDBJ whole genome shotgun (WGS) entry which is preliminary data.</text>
</comment>
<dbReference type="Proteomes" id="UP000478505">
    <property type="component" value="Unassembled WGS sequence"/>
</dbReference>
<evidence type="ECO:0000313" key="2">
    <source>
        <dbReference type="EMBL" id="NEV94474.1"/>
    </source>
</evidence>
<organism evidence="2 3">
    <name type="scientific">Psychroflexus aurantiacus</name>
    <dbReference type="NCBI Taxonomy" id="2709310"/>
    <lineage>
        <taxon>Bacteria</taxon>
        <taxon>Pseudomonadati</taxon>
        <taxon>Bacteroidota</taxon>
        <taxon>Flavobacteriia</taxon>
        <taxon>Flavobacteriales</taxon>
        <taxon>Flavobacteriaceae</taxon>
        <taxon>Psychroflexus</taxon>
    </lineage>
</organism>
<evidence type="ECO:0000313" key="3">
    <source>
        <dbReference type="Proteomes" id="UP000478505"/>
    </source>
</evidence>
<sequence>MKTITVLLIGLQLFFNHTFAQAEANIQALEVIENRTEMNGIYFHYKIKNTAATVIPAGSYETFYKENHEFLNYTLEIKMQDSNPANNTLKGQSIR</sequence>
<gene>
    <name evidence="2" type="ORF">G3567_10005</name>
</gene>
<dbReference type="RefSeq" id="WP_164005194.1">
    <property type="nucleotide sequence ID" value="NZ_JAAIKD010000005.1"/>
</dbReference>
<dbReference type="AlphaFoldDB" id="A0A6B3RAE8"/>
<feature type="signal peptide" evidence="1">
    <location>
        <begin position="1"/>
        <end position="22"/>
    </location>
</feature>
<keyword evidence="3" id="KW-1185">Reference proteome</keyword>
<reference evidence="2 3" key="1">
    <citation type="submission" date="2020-02" db="EMBL/GenBank/DDBJ databases">
        <title>Flavobacteriaceae Psychroflexus bacterium YR1-1, complete genome.</title>
        <authorList>
            <person name="Li Y."/>
            <person name="Wu S."/>
        </authorList>
    </citation>
    <scope>NUCLEOTIDE SEQUENCE [LARGE SCALE GENOMIC DNA]</scope>
    <source>
        <strain evidence="2 3">YR1-1</strain>
    </source>
</reference>
<proteinExistence type="predicted"/>
<feature type="chain" id="PRO_5025650693" evidence="1">
    <location>
        <begin position="23"/>
        <end position="95"/>
    </location>
</feature>
<keyword evidence="1" id="KW-0732">Signal</keyword>
<dbReference type="EMBL" id="JAAIKD010000005">
    <property type="protein sequence ID" value="NEV94474.1"/>
    <property type="molecule type" value="Genomic_DNA"/>
</dbReference>
<evidence type="ECO:0000256" key="1">
    <source>
        <dbReference type="SAM" id="SignalP"/>
    </source>
</evidence>
<accession>A0A6B3RAE8</accession>